<dbReference type="Pfam" id="PF00512">
    <property type="entry name" value="HisKA"/>
    <property type="match status" value="1"/>
</dbReference>
<evidence type="ECO:0000256" key="4">
    <source>
        <dbReference type="ARBA" id="ARBA00022679"/>
    </source>
</evidence>
<dbReference type="Gene3D" id="3.30.450.40">
    <property type="match status" value="1"/>
</dbReference>
<evidence type="ECO:0000256" key="5">
    <source>
        <dbReference type="ARBA" id="ARBA00022777"/>
    </source>
</evidence>
<evidence type="ECO:0000313" key="11">
    <source>
        <dbReference type="Proteomes" id="UP000766904"/>
    </source>
</evidence>
<feature type="domain" description="PAS" evidence="8">
    <location>
        <begin position="187"/>
        <end position="224"/>
    </location>
</feature>
<feature type="domain" description="PAS" evidence="8">
    <location>
        <begin position="421"/>
        <end position="491"/>
    </location>
</feature>
<dbReference type="PANTHER" id="PTHR43304">
    <property type="entry name" value="PHYTOCHROME-LIKE PROTEIN CPH1"/>
    <property type="match status" value="1"/>
</dbReference>
<dbReference type="NCBIfam" id="TIGR00229">
    <property type="entry name" value="sensory_box"/>
    <property type="match status" value="6"/>
</dbReference>
<dbReference type="InterPro" id="IPR013656">
    <property type="entry name" value="PAS_4"/>
</dbReference>
<dbReference type="InterPro" id="IPR000700">
    <property type="entry name" value="PAS-assoc_C"/>
</dbReference>
<dbReference type="OrthoDB" id="342253at2157"/>
<dbReference type="Pfam" id="PF01590">
    <property type="entry name" value="GAF"/>
    <property type="match status" value="1"/>
</dbReference>
<dbReference type="InterPro" id="IPR035965">
    <property type="entry name" value="PAS-like_dom_sf"/>
</dbReference>
<dbReference type="FunFam" id="3.30.565.10:FF:000006">
    <property type="entry name" value="Sensor histidine kinase WalK"/>
    <property type="match status" value="1"/>
</dbReference>
<keyword evidence="6" id="KW-0175">Coiled coil</keyword>
<proteinExistence type="predicted"/>
<dbReference type="InterPro" id="IPR036097">
    <property type="entry name" value="HisK_dim/P_sf"/>
</dbReference>
<dbReference type="GO" id="GO:0000155">
    <property type="term" value="F:phosphorelay sensor kinase activity"/>
    <property type="evidence" value="ECO:0007669"/>
    <property type="project" value="InterPro"/>
</dbReference>
<organism evidence="10 11">
    <name type="scientific">Natronococcus pandeyae</name>
    <dbReference type="NCBI Taxonomy" id="2055836"/>
    <lineage>
        <taxon>Archaea</taxon>
        <taxon>Methanobacteriati</taxon>
        <taxon>Methanobacteriota</taxon>
        <taxon>Stenosarchaea group</taxon>
        <taxon>Halobacteria</taxon>
        <taxon>Halobacteriales</taxon>
        <taxon>Natrialbaceae</taxon>
        <taxon>Natronococcus</taxon>
    </lineage>
</organism>
<dbReference type="CDD" id="cd00130">
    <property type="entry name" value="PAS"/>
    <property type="match status" value="6"/>
</dbReference>
<dbReference type="Pfam" id="PF08447">
    <property type="entry name" value="PAS_3"/>
    <property type="match status" value="2"/>
</dbReference>
<feature type="domain" description="PAC" evidence="9">
    <location>
        <begin position="886"/>
        <end position="937"/>
    </location>
</feature>
<feature type="domain" description="PAS" evidence="8">
    <location>
        <begin position="307"/>
        <end position="378"/>
    </location>
</feature>
<dbReference type="PROSITE" id="PS50112">
    <property type="entry name" value="PAS"/>
    <property type="match status" value="5"/>
</dbReference>
<sequence length="1186" mass="134307">MSSSRVEAELRKRVAQQEVVADLGDRVLDTDDSSELLTAVSDAVRTALDADACRFFERLPHGDRAVCREANGWTDERAPTTVATESDGSLVGYTLQHQEPIVVDDLRAEDRFDSPDRLLEHGARSSLCVPVGPDDEPLGVLEAHTAAPQAFDEADAAVLRTIANVLATAFETTDSELLLDEKWTGKEQFLERSPVGITVVDTNGKMQFANQRAEEILGRSREEIGEFTHDDSRWGLIDTDGTTLSADDLPFNRVFDADESITDMEVGVHQPDGTRIWLSIDGTPLRSDGTLTGGVFALTDVTEQKRLENEFEEMLDRVTDAFYALDDEFRFTHVNDRAEELLQHSERELLGERLWDVFPEAADEAEVWDSFQTAMDTQEPTSYELYFDPLDFWVEANLYPSQSGVSVYFRDITAQKEREQELEQYRALTEAAQDVVVTIDEESTIRSVNPAVEDVFGYDRDALVGESLTTLMPDRLENGHFRALEQYLETGERTLEWEYVELPGLCADGSEIPLAVSFSEVEYERERFFTGILRDITERKAHERRMREERDLTNRIVETSPTGIITVGPDGSFERVNERAEEIMGYSGAELEELVGGTAGLDPVKPDGEQFSAEEIPTQRVLADGETIHDLEIGLLRADGERVWLSLSGTPLWDDGESSGAVFTFADITERKRMEADLRASEQKFRQVAENLEQVIWMSTPHKGEMLYVNPAYEEIWGRSCESLYRDPESFFDGIHPDDRDRVREALPKQPGGEYDETYRVVRPDGEVRWVRDRAVPIHDEDGDVYRIVGIASDITEQRTVERELRERERELSTLMSNVPGMVYRCRNERGWPMKFVSDGCEELTGYNPTALERDEVQWGTDIVAEQDQVELWEHIQTNIDDREPFSATYRIETAAGNSRWVKETGRAIFEDGAIEAIEGVVIDITERKEYQQRLEETNERLVRANERLERSNERLEKSNERLEHFAYATSHDLQEPLRMVSSYLRLIESRYGDVLDEEGEEFLEFAVDGADRMREMIDGLLTYSRIETQGQPLESVALNDVVDDVRTDLQLQFEESNAALTVADLPRVEGDPSQLRQLFQNLFDNAIEYSGDEPPTIDVSAERAGEMWVVSVSDRGIGIPADDTAVIFEVFERLHTIDEHEGTGIGLALCQRIVERHGGEIWVDSEPGEGSTFSVTLPAVTDDQP</sequence>
<evidence type="ECO:0000256" key="6">
    <source>
        <dbReference type="SAM" id="Coils"/>
    </source>
</evidence>
<dbReference type="InterPro" id="IPR001610">
    <property type="entry name" value="PAC"/>
</dbReference>
<keyword evidence="5" id="KW-0418">Kinase</keyword>
<dbReference type="CDD" id="cd14686">
    <property type="entry name" value="bZIP"/>
    <property type="match status" value="1"/>
</dbReference>
<keyword evidence="3" id="KW-0597">Phosphoprotein</keyword>
<dbReference type="PANTHER" id="PTHR43304:SF1">
    <property type="entry name" value="PAC DOMAIN-CONTAINING PROTEIN"/>
    <property type="match status" value="1"/>
</dbReference>
<feature type="domain" description="PAS" evidence="8">
    <location>
        <begin position="681"/>
        <end position="747"/>
    </location>
</feature>
<dbReference type="RefSeq" id="WP_148857856.1">
    <property type="nucleotide sequence ID" value="NZ_PHNJ01000004.1"/>
</dbReference>
<dbReference type="SUPFAM" id="SSF47384">
    <property type="entry name" value="Homodimeric domain of signal transducing histidine kinase"/>
    <property type="match status" value="1"/>
</dbReference>
<dbReference type="InterPro" id="IPR003594">
    <property type="entry name" value="HATPase_dom"/>
</dbReference>
<keyword evidence="4" id="KW-0808">Transferase</keyword>
<protein>
    <recommendedName>
        <fullName evidence="2">histidine kinase</fullName>
        <ecNumber evidence="2">2.7.13.3</ecNumber>
    </recommendedName>
</protein>
<evidence type="ECO:0000256" key="3">
    <source>
        <dbReference type="ARBA" id="ARBA00022553"/>
    </source>
</evidence>
<comment type="caution">
    <text evidence="10">The sequence shown here is derived from an EMBL/GenBank/DDBJ whole genome shotgun (WGS) entry which is preliminary data.</text>
</comment>
<dbReference type="EC" id="2.7.13.3" evidence="2"/>
<accession>A0A8J8Q2C6</accession>
<dbReference type="SUPFAM" id="SSF55874">
    <property type="entry name" value="ATPase domain of HSP90 chaperone/DNA topoisomerase II/histidine kinase"/>
    <property type="match status" value="1"/>
</dbReference>
<name>A0A8J8Q2C6_9EURY</name>
<dbReference type="PROSITE" id="PS50113">
    <property type="entry name" value="PAC"/>
    <property type="match status" value="5"/>
</dbReference>
<dbReference type="CDD" id="cd00082">
    <property type="entry name" value="HisKA"/>
    <property type="match status" value="1"/>
</dbReference>
<feature type="domain" description="PAS" evidence="8">
    <location>
        <begin position="549"/>
        <end position="591"/>
    </location>
</feature>
<evidence type="ECO:0000256" key="1">
    <source>
        <dbReference type="ARBA" id="ARBA00000085"/>
    </source>
</evidence>
<dbReference type="SUPFAM" id="SSF55785">
    <property type="entry name" value="PYP-like sensor domain (PAS domain)"/>
    <property type="match status" value="6"/>
</dbReference>
<feature type="domain" description="Histidine kinase" evidence="7">
    <location>
        <begin position="969"/>
        <end position="1182"/>
    </location>
</feature>
<keyword evidence="11" id="KW-1185">Reference proteome</keyword>
<dbReference type="InterPro" id="IPR003018">
    <property type="entry name" value="GAF"/>
</dbReference>
<dbReference type="SMART" id="SM00065">
    <property type="entry name" value="GAF"/>
    <property type="match status" value="1"/>
</dbReference>
<dbReference type="Pfam" id="PF02518">
    <property type="entry name" value="HATPase_c"/>
    <property type="match status" value="1"/>
</dbReference>
<dbReference type="AlphaFoldDB" id="A0A8J8Q2C6"/>
<dbReference type="InterPro" id="IPR029016">
    <property type="entry name" value="GAF-like_dom_sf"/>
</dbReference>
<evidence type="ECO:0000259" key="8">
    <source>
        <dbReference type="PROSITE" id="PS50112"/>
    </source>
</evidence>
<dbReference type="SMART" id="SM00091">
    <property type="entry name" value="PAS"/>
    <property type="match status" value="6"/>
</dbReference>
<dbReference type="EMBL" id="PHNJ01000004">
    <property type="protein sequence ID" value="TYL38855.1"/>
    <property type="molecule type" value="Genomic_DNA"/>
</dbReference>
<gene>
    <name evidence="10" type="ORF">CV102_10120</name>
</gene>
<evidence type="ECO:0000256" key="2">
    <source>
        <dbReference type="ARBA" id="ARBA00012438"/>
    </source>
</evidence>
<dbReference type="Pfam" id="PF08448">
    <property type="entry name" value="PAS_4"/>
    <property type="match status" value="3"/>
</dbReference>
<dbReference type="InterPro" id="IPR013655">
    <property type="entry name" value="PAS_fold_3"/>
</dbReference>
<comment type="catalytic activity">
    <reaction evidence="1">
        <text>ATP + protein L-histidine = ADP + protein N-phospho-L-histidine.</text>
        <dbReference type="EC" id="2.7.13.3"/>
    </reaction>
</comment>
<dbReference type="SMART" id="SM00388">
    <property type="entry name" value="HisKA"/>
    <property type="match status" value="1"/>
</dbReference>
<feature type="domain" description="PAC" evidence="9">
    <location>
        <begin position="262"/>
        <end position="313"/>
    </location>
</feature>
<feature type="domain" description="PAC" evidence="9">
    <location>
        <begin position="629"/>
        <end position="680"/>
    </location>
</feature>
<feature type="domain" description="PAC" evidence="9">
    <location>
        <begin position="493"/>
        <end position="548"/>
    </location>
</feature>
<evidence type="ECO:0000259" key="7">
    <source>
        <dbReference type="PROSITE" id="PS50109"/>
    </source>
</evidence>
<dbReference type="Gene3D" id="3.30.450.20">
    <property type="entry name" value="PAS domain"/>
    <property type="match status" value="6"/>
</dbReference>
<feature type="coiled-coil region" evidence="6">
    <location>
        <begin position="928"/>
        <end position="966"/>
    </location>
</feature>
<feature type="domain" description="PAC" evidence="9">
    <location>
        <begin position="755"/>
        <end position="807"/>
    </location>
</feature>
<dbReference type="PROSITE" id="PS50109">
    <property type="entry name" value="HIS_KIN"/>
    <property type="match status" value="1"/>
</dbReference>
<dbReference type="InterPro" id="IPR004358">
    <property type="entry name" value="Sig_transdc_His_kin-like_C"/>
</dbReference>
<dbReference type="InterPro" id="IPR000014">
    <property type="entry name" value="PAS"/>
</dbReference>
<dbReference type="InterPro" id="IPR013767">
    <property type="entry name" value="PAS_fold"/>
</dbReference>
<dbReference type="InterPro" id="IPR003661">
    <property type="entry name" value="HisK_dim/P_dom"/>
</dbReference>
<dbReference type="Pfam" id="PF00989">
    <property type="entry name" value="PAS"/>
    <property type="match status" value="1"/>
</dbReference>
<reference evidence="10" key="1">
    <citation type="submission" date="2017-11" db="EMBL/GenBank/DDBJ databases">
        <authorList>
            <person name="Kajale S.C."/>
            <person name="Sharma A."/>
        </authorList>
    </citation>
    <scope>NUCLEOTIDE SEQUENCE</scope>
    <source>
        <strain evidence="10">LS1_42</strain>
    </source>
</reference>
<dbReference type="InterPro" id="IPR005467">
    <property type="entry name" value="His_kinase_dom"/>
</dbReference>
<evidence type="ECO:0000313" key="10">
    <source>
        <dbReference type="EMBL" id="TYL38855.1"/>
    </source>
</evidence>
<dbReference type="SUPFAM" id="SSF55781">
    <property type="entry name" value="GAF domain-like"/>
    <property type="match status" value="1"/>
</dbReference>
<dbReference type="Gene3D" id="3.30.565.10">
    <property type="entry name" value="Histidine kinase-like ATPase, C-terminal domain"/>
    <property type="match status" value="1"/>
</dbReference>
<dbReference type="InterPro" id="IPR052162">
    <property type="entry name" value="Sensor_kinase/Photoreceptor"/>
</dbReference>
<dbReference type="SMART" id="SM00387">
    <property type="entry name" value="HATPase_c"/>
    <property type="match status" value="1"/>
</dbReference>
<dbReference type="Gene3D" id="1.10.287.130">
    <property type="match status" value="1"/>
</dbReference>
<dbReference type="GO" id="GO:0006355">
    <property type="term" value="P:regulation of DNA-templated transcription"/>
    <property type="evidence" value="ECO:0007669"/>
    <property type="project" value="InterPro"/>
</dbReference>
<dbReference type="SMART" id="SM00086">
    <property type="entry name" value="PAC"/>
    <property type="match status" value="5"/>
</dbReference>
<dbReference type="InterPro" id="IPR036890">
    <property type="entry name" value="HATPase_C_sf"/>
</dbReference>
<dbReference type="Proteomes" id="UP000766904">
    <property type="component" value="Unassembled WGS sequence"/>
</dbReference>
<evidence type="ECO:0000259" key="9">
    <source>
        <dbReference type="PROSITE" id="PS50113"/>
    </source>
</evidence>
<dbReference type="PRINTS" id="PR00344">
    <property type="entry name" value="BCTRLSENSOR"/>
</dbReference>